<dbReference type="SUPFAM" id="SSF47413">
    <property type="entry name" value="lambda repressor-like DNA-binding domains"/>
    <property type="match status" value="1"/>
</dbReference>
<organism evidence="2 3">
    <name type="scientific">Lichenicola cladoniae</name>
    <dbReference type="NCBI Taxonomy" id="1484109"/>
    <lineage>
        <taxon>Bacteria</taxon>
        <taxon>Pseudomonadati</taxon>
        <taxon>Pseudomonadota</taxon>
        <taxon>Alphaproteobacteria</taxon>
        <taxon>Acetobacterales</taxon>
        <taxon>Acetobacteraceae</taxon>
        <taxon>Lichenicola</taxon>
    </lineage>
</organism>
<dbReference type="InterPro" id="IPR010982">
    <property type="entry name" value="Lambda_DNA-bd_dom_sf"/>
</dbReference>
<proteinExistence type="predicted"/>
<sequence>MSWSARELAEAAGLGLSTIQRAEAGGSLTNANMETLRRALEAAGVVFIPENGGGAGVRLRKPNTPSSTG</sequence>
<dbReference type="EMBL" id="CP053710">
    <property type="protein sequence ID" value="QKE93462.1"/>
    <property type="molecule type" value="Genomic_DNA"/>
</dbReference>
<dbReference type="GO" id="GO:0003677">
    <property type="term" value="F:DNA binding"/>
    <property type="evidence" value="ECO:0007669"/>
    <property type="project" value="InterPro"/>
</dbReference>
<geneLocation type="plasmid" evidence="2 3">
    <name>unnamed2</name>
</geneLocation>
<dbReference type="CDD" id="cd00093">
    <property type="entry name" value="HTH_XRE"/>
    <property type="match status" value="1"/>
</dbReference>
<dbReference type="Proteomes" id="UP000500767">
    <property type="component" value="Plasmid unnamed2"/>
</dbReference>
<dbReference type="Pfam" id="PF01381">
    <property type="entry name" value="HTH_3"/>
    <property type="match status" value="1"/>
</dbReference>
<name>A0A6M8HYI9_9PROT</name>
<protein>
    <submittedName>
        <fullName evidence="2">Helix-turn-helix transcriptional regulator</fullName>
    </submittedName>
</protein>
<keyword evidence="3" id="KW-1185">Reference proteome</keyword>
<dbReference type="AlphaFoldDB" id="A0A6M8HYI9"/>
<feature type="domain" description="HTH cro/C1-type" evidence="1">
    <location>
        <begin position="3"/>
        <end position="45"/>
    </location>
</feature>
<dbReference type="Gene3D" id="1.10.260.40">
    <property type="entry name" value="lambda repressor-like DNA-binding domains"/>
    <property type="match status" value="1"/>
</dbReference>
<gene>
    <name evidence="2" type="ORF">HN018_25140</name>
</gene>
<dbReference type="KEGG" id="lck:HN018_25140"/>
<accession>A0A6M8HYI9</accession>
<dbReference type="InterPro" id="IPR001387">
    <property type="entry name" value="Cro/C1-type_HTH"/>
</dbReference>
<evidence type="ECO:0000313" key="3">
    <source>
        <dbReference type="Proteomes" id="UP000500767"/>
    </source>
</evidence>
<evidence type="ECO:0000259" key="1">
    <source>
        <dbReference type="Pfam" id="PF01381"/>
    </source>
</evidence>
<reference evidence="2 3" key="1">
    <citation type="journal article" date="2014" name="World J. Microbiol. Biotechnol.">
        <title>Biodiversity and physiological characteristics of Antarctic and Arctic lichens-associated bacteria.</title>
        <authorList>
            <person name="Lee Y.M."/>
            <person name="Kim E.H."/>
            <person name="Lee H.K."/>
            <person name="Hong S.G."/>
        </authorList>
    </citation>
    <scope>NUCLEOTIDE SEQUENCE [LARGE SCALE GENOMIC DNA]</scope>
    <source>
        <strain evidence="2 3">PAMC 26569</strain>
        <plasmid evidence="2">unnamed2</plasmid>
    </source>
</reference>
<dbReference type="RefSeq" id="WP_171837136.1">
    <property type="nucleotide sequence ID" value="NZ_CP053710.1"/>
</dbReference>
<evidence type="ECO:0000313" key="2">
    <source>
        <dbReference type="EMBL" id="QKE93462.1"/>
    </source>
</evidence>
<keyword evidence="2" id="KW-0614">Plasmid</keyword>